<proteinExistence type="predicted"/>
<evidence type="ECO:0000313" key="3">
    <source>
        <dbReference type="Proteomes" id="UP000182130"/>
    </source>
</evidence>
<dbReference type="InterPro" id="IPR019734">
    <property type="entry name" value="TPR_rpt"/>
</dbReference>
<dbReference type="Proteomes" id="UP000182130">
    <property type="component" value="Unassembled WGS sequence"/>
</dbReference>
<accession>A0A1G8WBF7</accession>
<evidence type="ECO:0000256" key="1">
    <source>
        <dbReference type="SAM" id="MobiDB-lite"/>
    </source>
</evidence>
<organism evidence="2 3">
    <name type="scientific">Arthrobacter cupressi</name>
    <dbReference type="NCBI Taxonomy" id="1045773"/>
    <lineage>
        <taxon>Bacteria</taxon>
        <taxon>Bacillati</taxon>
        <taxon>Actinomycetota</taxon>
        <taxon>Actinomycetes</taxon>
        <taxon>Micrococcales</taxon>
        <taxon>Micrococcaceae</taxon>
        <taxon>Arthrobacter</taxon>
    </lineage>
</organism>
<gene>
    <name evidence="2" type="ORF">SAMN05216555_11625</name>
</gene>
<sequence>MSAVRQVRGTAGRRKRRLLWTALPAAVVLAASVKLLSLAPLGAAAEDAFGDGNAPALAAAADWLGILNLVEPYKADFARGDAYALRGDFEAARTSFETALRGAPESDGCRIRVNLALSIEKLGDARRNTDGVAAKAFYLDALAVIKAAPPGCFAAGGRGNADGEGKRLSEAGERLRAKTDEHGSKGNDDGDEQAGDPAAREQLERLEESERQAQEERRQSRERSEYLQDTGPGGQVERPW</sequence>
<dbReference type="AlphaFoldDB" id="A0A1G8WBF7"/>
<keyword evidence="3" id="KW-1185">Reference proteome</keyword>
<feature type="region of interest" description="Disordered" evidence="1">
    <location>
        <begin position="176"/>
        <end position="240"/>
    </location>
</feature>
<evidence type="ECO:0000313" key="2">
    <source>
        <dbReference type="EMBL" id="SDJ75496.1"/>
    </source>
</evidence>
<feature type="compositionally biased region" description="Basic and acidic residues" evidence="1">
    <location>
        <begin position="176"/>
        <end position="188"/>
    </location>
</feature>
<reference evidence="3" key="1">
    <citation type="submission" date="2016-10" db="EMBL/GenBank/DDBJ databases">
        <authorList>
            <person name="Varghese N."/>
            <person name="Submissions S."/>
        </authorList>
    </citation>
    <scope>NUCLEOTIDE SEQUENCE [LARGE SCALE GENOMIC DNA]</scope>
    <source>
        <strain evidence="3">CGMCC 1.10783</strain>
    </source>
</reference>
<dbReference type="RefSeq" id="WP_074590794.1">
    <property type="nucleotide sequence ID" value="NZ_FNEI01000016.1"/>
</dbReference>
<name>A0A1G8WBF7_9MICC</name>
<dbReference type="OrthoDB" id="4869995at2"/>
<feature type="compositionally biased region" description="Basic and acidic residues" evidence="1">
    <location>
        <begin position="198"/>
        <end position="226"/>
    </location>
</feature>
<dbReference type="InterPro" id="IPR011990">
    <property type="entry name" value="TPR-like_helical_dom_sf"/>
</dbReference>
<dbReference type="STRING" id="1045773.SAMN05216555_11625"/>
<protein>
    <submittedName>
        <fullName evidence="2">Uncharacterized protein</fullName>
    </submittedName>
</protein>
<dbReference type="EMBL" id="FNEI01000016">
    <property type="protein sequence ID" value="SDJ75496.1"/>
    <property type="molecule type" value="Genomic_DNA"/>
</dbReference>
<dbReference type="SUPFAM" id="SSF48452">
    <property type="entry name" value="TPR-like"/>
    <property type="match status" value="1"/>
</dbReference>
<dbReference type="PROSITE" id="PS50005">
    <property type="entry name" value="TPR"/>
    <property type="match status" value="1"/>
</dbReference>